<dbReference type="AlphaFoldDB" id="W2YR32"/>
<evidence type="ECO:0000313" key="1">
    <source>
        <dbReference type="EMBL" id="ETP37108.1"/>
    </source>
</evidence>
<sequence length="60" mass="6739">MLAIRLQPEFLGSSVRCSISCTTRCGLVCTRRSAKTLTWPRSWDPLLSAVCRVTTRLLRA</sequence>
<accession>W2YR32</accession>
<gene>
    <name evidence="1" type="ORF">F442_15063</name>
</gene>
<dbReference type="Proteomes" id="UP000018948">
    <property type="component" value="Unassembled WGS sequence"/>
</dbReference>
<name>W2YR32_PHYNI</name>
<proteinExistence type="predicted"/>
<reference evidence="1 2" key="1">
    <citation type="submission" date="2013-11" db="EMBL/GenBank/DDBJ databases">
        <title>The Genome Sequence of Phytophthora parasitica P10297.</title>
        <authorList>
            <consortium name="The Broad Institute Genomics Platform"/>
            <person name="Russ C."/>
            <person name="Tyler B."/>
            <person name="Panabieres F."/>
            <person name="Shan W."/>
            <person name="Tripathy S."/>
            <person name="Grunwald N."/>
            <person name="Machado M."/>
            <person name="Johnson C.S."/>
            <person name="Walker B."/>
            <person name="Young S.K."/>
            <person name="Zeng Q."/>
            <person name="Gargeya S."/>
            <person name="Fitzgerald M."/>
            <person name="Haas B."/>
            <person name="Abouelleil A."/>
            <person name="Allen A.W."/>
            <person name="Alvarado L."/>
            <person name="Arachchi H.M."/>
            <person name="Berlin A.M."/>
            <person name="Chapman S.B."/>
            <person name="Gainer-Dewar J."/>
            <person name="Goldberg J."/>
            <person name="Griggs A."/>
            <person name="Gujja S."/>
            <person name="Hansen M."/>
            <person name="Howarth C."/>
            <person name="Imamovic A."/>
            <person name="Ireland A."/>
            <person name="Larimer J."/>
            <person name="McCowan C."/>
            <person name="Murphy C."/>
            <person name="Pearson M."/>
            <person name="Poon T.W."/>
            <person name="Priest M."/>
            <person name="Roberts A."/>
            <person name="Saif S."/>
            <person name="Shea T."/>
            <person name="Sisk P."/>
            <person name="Sykes S."/>
            <person name="Wortman J."/>
            <person name="Nusbaum C."/>
            <person name="Birren B."/>
        </authorList>
    </citation>
    <scope>NUCLEOTIDE SEQUENCE [LARGE SCALE GENOMIC DNA]</scope>
    <source>
        <strain evidence="1 2">P10297</strain>
    </source>
</reference>
<organism evidence="1 2">
    <name type="scientific">Phytophthora nicotianae P10297</name>
    <dbReference type="NCBI Taxonomy" id="1317064"/>
    <lineage>
        <taxon>Eukaryota</taxon>
        <taxon>Sar</taxon>
        <taxon>Stramenopiles</taxon>
        <taxon>Oomycota</taxon>
        <taxon>Peronosporomycetes</taxon>
        <taxon>Peronosporales</taxon>
        <taxon>Peronosporaceae</taxon>
        <taxon>Phytophthora</taxon>
    </lineage>
</organism>
<comment type="caution">
    <text evidence="1">The sequence shown here is derived from an EMBL/GenBank/DDBJ whole genome shotgun (WGS) entry which is preliminary data.</text>
</comment>
<evidence type="ECO:0000313" key="2">
    <source>
        <dbReference type="Proteomes" id="UP000018948"/>
    </source>
</evidence>
<dbReference type="EMBL" id="ANIY01003187">
    <property type="protein sequence ID" value="ETP37108.1"/>
    <property type="molecule type" value="Genomic_DNA"/>
</dbReference>
<protein>
    <submittedName>
        <fullName evidence="1">Uncharacterized protein</fullName>
    </submittedName>
</protein>